<gene>
    <name evidence="7" type="ORF">CCS01_25605</name>
</gene>
<proteinExistence type="inferred from homology"/>
<accession>A0A2S6N0D2</accession>
<feature type="transmembrane region" description="Helical" evidence="6">
    <location>
        <begin position="358"/>
        <end position="379"/>
    </location>
</feature>
<dbReference type="RefSeq" id="WP_104521661.1">
    <property type="nucleotide sequence ID" value="NZ_NHRY01000250.1"/>
</dbReference>
<dbReference type="InterPro" id="IPR036259">
    <property type="entry name" value="MFS_trans_sf"/>
</dbReference>
<evidence type="ECO:0000256" key="6">
    <source>
        <dbReference type="SAM" id="Phobius"/>
    </source>
</evidence>
<dbReference type="OrthoDB" id="8558818at2"/>
<evidence type="ECO:0000256" key="5">
    <source>
        <dbReference type="ARBA" id="ARBA00023136"/>
    </source>
</evidence>
<dbReference type="SUPFAM" id="SSF103473">
    <property type="entry name" value="MFS general substrate transporter"/>
    <property type="match status" value="1"/>
</dbReference>
<keyword evidence="3 6" id="KW-0812">Transmembrane</keyword>
<keyword evidence="5 6" id="KW-0472">Membrane</keyword>
<sequence length="484" mass="50445">MSKLGIRIIKTIFDHPVFQPFAEAASDDLPVRRLLRLSLFQLTVGMAVVLVVGTLNRVMIVELNVPAWLVAVMISLPLIVAPYRAVVGYKSDTHRSVMGWRRLPYLWKGTAMQFGGLAIMPFALLAMSGDGRDPTLIGEAGAALAFLLVGAGLHTVQTIGLALATDLAPKEKHPQVVTLLCGMMLLGMVISAVIFGIALRPFDNVKLIQVVQAAAAVTLVVNFFALWKQEPFDISYFVSKRDKNPPKLPSFREAWALIMREAGSKRALVVVGLGTFGFQAQDILLEPFGGQILHLPVGTTTLLTAFLAIGGLAGFGLSARLLKGGIMPYRLAGLGVLGGLVAFSCVLGAAPLASIIPFGFGTMLIGFGSALFIVGTLSAAMGEAHGGYNGLALGTWGAVQASAAGAAIALGGVTRDVISALATRGLFGEALATPVTGYAVVYGTEIVLLLATLVALVPLVTAHRAALSGAGAQADSSPPIDRAA</sequence>
<feature type="transmembrane region" description="Helical" evidence="6">
    <location>
        <begin position="105"/>
        <end position="128"/>
    </location>
</feature>
<dbReference type="CDD" id="cd06176">
    <property type="entry name" value="MFS_BCD_PucC-like"/>
    <property type="match status" value="1"/>
</dbReference>
<feature type="transmembrane region" description="Helical" evidence="6">
    <location>
        <begin position="297"/>
        <end position="319"/>
    </location>
</feature>
<evidence type="ECO:0000313" key="8">
    <source>
        <dbReference type="Proteomes" id="UP000239724"/>
    </source>
</evidence>
<dbReference type="InterPro" id="IPR026036">
    <property type="entry name" value="PucC"/>
</dbReference>
<feature type="transmembrane region" description="Helical" evidence="6">
    <location>
        <begin position="176"/>
        <end position="199"/>
    </location>
</feature>
<dbReference type="Proteomes" id="UP000239724">
    <property type="component" value="Unassembled WGS sequence"/>
</dbReference>
<feature type="transmembrane region" description="Helical" evidence="6">
    <location>
        <begin position="331"/>
        <end position="352"/>
    </location>
</feature>
<dbReference type="AlphaFoldDB" id="A0A2S6N0D2"/>
<dbReference type="PANTHER" id="PTHR23538">
    <property type="entry name" value="44.5 KD BACTERIOCHLOROPHYLL SYNTHASE SUBUNIT"/>
    <property type="match status" value="1"/>
</dbReference>
<feature type="transmembrane region" description="Helical" evidence="6">
    <location>
        <begin position="205"/>
        <end position="227"/>
    </location>
</feature>
<feature type="transmembrane region" description="Helical" evidence="6">
    <location>
        <begin position="65"/>
        <end position="85"/>
    </location>
</feature>
<feature type="transmembrane region" description="Helical" evidence="6">
    <location>
        <begin position="39"/>
        <end position="59"/>
    </location>
</feature>
<dbReference type="Gene3D" id="1.20.1250.20">
    <property type="entry name" value="MFS general substrate transporter like domains"/>
    <property type="match status" value="1"/>
</dbReference>
<organism evidence="7 8">
    <name type="scientific">Rhodopila globiformis</name>
    <name type="common">Rhodopseudomonas globiformis</name>
    <dbReference type="NCBI Taxonomy" id="1071"/>
    <lineage>
        <taxon>Bacteria</taxon>
        <taxon>Pseudomonadati</taxon>
        <taxon>Pseudomonadota</taxon>
        <taxon>Alphaproteobacteria</taxon>
        <taxon>Acetobacterales</taxon>
        <taxon>Acetobacteraceae</taxon>
        <taxon>Rhodopila</taxon>
    </lineage>
</organism>
<comment type="caution">
    <text evidence="7">The sequence shown here is derived from an EMBL/GenBank/DDBJ whole genome shotgun (WGS) entry which is preliminary data.</text>
</comment>
<feature type="transmembrane region" description="Helical" evidence="6">
    <location>
        <begin position="140"/>
        <end position="164"/>
    </location>
</feature>
<keyword evidence="4 6" id="KW-1133">Transmembrane helix</keyword>
<comment type="subcellular location">
    <subcellularLocation>
        <location evidence="1">Membrane</location>
        <topology evidence="1">Multi-pass membrane protein</topology>
    </subcellularLocation>
</comment>
<dbReference type="EMBL" id="NHRY01000250">
    <property type="protein sequence ID" value="PPQ28046.1"/>
    <property type="molecule type" value="Genomic_DNA"/>
</dbReference>
<comment type="similarity">
    <text evidence="2">Belongs to the PucC family.</text>
</comment>
<evidence type="ECO:0000313" key="7">
    <source>
        <dbReference type="EMBL" id="PPQ28046.1"/>
    </source>
</evidence>
<protein>
    <submittedName>
        <fullName evidence="7">MFS transporter</fullName>
    </submittedName>
</protein>
<reference evidence="7 8" key="1">
    <citation type="journal article" date="2018" name="Arch. Microbiol.">
        <title>New insights into the metabolic potential of the phototrophic purple bacterium Rhodopila globiformis DSM 161(T) from its draft genome sequence and evidence for a vanadium-dependent nitrogenase.</title>
        <authorList>
            <person name="Imhoff J.F."/>
            <person name="Rahn T."/>
            <person name="Kunzel S."/>
            <person name="Neulinger S.C."/>
        </authorList>
    </citation>
    <scope>NUCLEOTIDE SEQUENCE [LARGE SCALE GENOMIC DNA]</scope>
    <source>
        <strain evidence="7 8">DSM 161</strain>
    </source>
</reference>
<feature type="transmembrane region" description="Helical" evidence="6">
    <location>
        <begin position="435"/>
        <end position="460"/>
    </location>
</feature>
<feature type="transmembrane region" description="Helical" evidence="6">
    <location>
        <begin position="391"/>
        <end position="415"/>
    </location>
</feature>
<name>A0A2S6N0D2_RHOGL</name>
<dbReference type="Pfam" id="PF03209">
    <property type="entry name" value="PUCC"/>
    <property type="match status" value="1"/>
</dbReference>
<dbReference type="GO" id="GO:0016020">
    <property type="term" value="C:membrane"/>
    <property type="evidence" value="ECO:0007669"/>
    <property type="project" value="UniProtKB-SubCell"/>
</dbReference>
<evidence type="ECO:0000256" key="1">
    <source>
        <dbReference type="ARBA" id="ARBA00004141"/>
    </source>
</evidence>
<dbReference type="PANTHER" id="PTHR23538:SF1">
    <property type="entry name" value="44.5 KD BACTERIOCHLOROPHYLL SYNTHASE SUBUNIT"/>
    <property type="match status" value="1"/>
</dbReference>
<evidence type="ECO:0000256" key="3">
    <source>
        <dbReference type="ARBA" id="ARBA00022692"/>
    </source>
</evidence>
<dbReference type="InterPro" id="IPR004896">
    <property type="entry name" value="PucC-rel"/>
</dbReference>
<evidence type="ECO:0000256" key="4">
    <source>
        <dbReference type="ARBA" id="ARBA00022989"/>
    </source>
</evidence>
<evidence type="ECO:0000256" key="2">
    <source>
        <dbReference type="ARBA" id="ARBA00008412"/>
    </source>
</evidence>
<keyword evidence="8" id="KW-1185">Reference proteome</keyword>
<feature type="transmembrane region" description="Helical" evidence="6">
    <location>
        <begin position="267"/>
        <end position="285"/>
    </location>
</feature>